<dbReference type="InterPro" id="IPR036188">
    <property type="entry name" value="FAD/NAD-bd_sf"/>
</dbReference>
<dbReference type="PRINTS" id="PR00368">
    <property type="entry name" value="FADPNR"/>
</dbReference>
<comment type="similarity">
    <text evidence="2">Belongs to the class-III pyridine nucleotide-disulfide oxidoreductase family.</text>
</comment>
<evidence type="ECO:0000256" key="4">
    <source>
        <dbReference type="ARBA" id="ARBA00022827"/>
    </source>
</evidence>
<sequence length="443" mass="49078">MKVLVVGCTHAGTAAVVNLKELYPESEITIYEKNDNISFLSCGIALNVGKVIESTESLFYNSPENLAKSGVNTKMKHEVLDINFDEKRVEVKNLVTQEVFYDDYDKLVLTLGSWPIVPEFEGGNLDNIVLCKNYDHALNIINKGEKAENVVIIGAGYIGVELVEAFEMQGKKVTLIDAENRIMAKYLDKEFTDIAEKEFSDRGVNLVLGEKVEKFNGENGKVNEVVTDKGTYKGDLVVLCIGFAPNTKLINGKLDTLKNGAIIIDEYMRTSREDVFAAGDCCVVKFNPAKEERYIPLATNAVRMGTLVAKNLVKPTLKYMGTQGTSGIKIYDKCIASTGLTEEGAKITTNINAGSVTITDNYRPEFMPTFEPATIKLVFDKDSRKVIGGQICSNVDLTQYMNTLSVVIQNEMTVEELAMTDFFFQPHFNKPWSLLNTVALKAI</sequence>
<dbReference type="PRINTS" id="PR00411">
    <property type="entry name" value="PNDRDTASEI"/>
</dbReference>
<name>A0AAP9UDV1_CLOBU</name>
<dbReference type="RefSeq" id="WP_035763736.1">
    <property type="nucleotide sequence ID" value="NZ_AP019716.1"/>
</dbReference>
<evidence type="ECO:0000259" key="8">
    <source>
        <dbReference type="Pfam" id="PF07992"/>
    </source>
</evidence>
<dbReference type="InterPro" id="IPR004099">
    <property type="entry name" value="Pyr_nucl-diS_OxRdtase_dimer"/>
</dbReference>
<evidence type="ECO:0000313" key="9">
    <source>
        <dbReference type="EMBL" id="QMW90612.1"/>
    </source>
</evidence>
<dbReference type="AlphaFoldDB" id="A0AAP9UDV1"/>
<dbReference type="Gene3D" id="3.30.390.30">
    <property type="match status" value="1"/>
</dbReference>
<gene>
    <name evidence="9" type="ORF">FF104_06460</name>
</gene>
<dbReference type="Gene3D" id="3.50.50.60">
    <property type="entry name" value="FAD/NAD(P)-binding domain"/>
    <property type="match status" value="2"/>
</dbReference>
<evidence type="ECO:0000313" key="10">
    <source>
        <dbReference type="Proteomes" id="UP000515243"/>
    </source>
</evidence>
<dbReference type="GO" id="GO:0016491">
    <property type="term" value="F:oxidoreductase activity"/>
    <property type="evidence" value="ECO:0007669"/>
    <property type="project" value="UniProtKB-KW"/>
</dbReference>
<feature type="domain" description="Pyridine nucleotide-disulphide oxidoreductase dimerisation" evidence="7">
    <location>
        <begin position="332"/>
        <end position="429"/>
    </location>
</feature>
<dbReference type="Proteomes" id="UP000515243">
    <property type="component" value="Chromosome 1"/>
</dbReference>
<dbReference type="GeneID" id="92943793"/>
<evidence type="ECO:0000259" key="7">
    <source>
        <dbReference type="Pfam" id="PF02852"/>
    </source>
</evidence>
<evidence type="ECO:0000256" key="2">
    <source>
        <dbReference type="ARBA" id="ARBA00009130"/>
    </source>
</evidence>
<protein>
    <submittedName>
        <fullName evidence="9">NADH oxidase</fullName>
    </submittedName>
</protein>
<dbReference type="EMBL" id="CP040626">
    <property type="protein sequence ID" value="QMW90612.1"/>
    <property type="molecule type" value="Genomic_DNA"/>
</dbReference>
<keyword evidence="6" id="KW-0676">Redox-active center</keyword>
<organism evidence="9 10">
    <name type="scientific">Clostridium butyricum</name>
    <dbReference type="NCBI Taxonomy" id="1492"/>
    <lineage>
        <taxon>Bacteria</taxon>
        <taxon>Bacillati</taxon>
        <taxon>Bacillota</taxon>
        <taxon>Clostridia</taxon>
        <taxon>Eubacteriales</taxon>
        <taxon>Clostridiaceae</taxon>
        <taxon>Clostridium</taxon>
    </lineage>
</organism>
<dbReference type="SUPFAM" id="SSF51905">
    <property type="entry name" value="FAD/NAD(P)-binding domain"/>
    <property type="match status" value="1"/>
</dbReference>
<dbReference type="SUPFAM" id="SSF55424">
    <property type="entry name" value="FAD/NAD-linked reductases, dimerisation (C-terminal) domain"/>
    <property type="match status" value="1"/>
</dbReference>
<keyword evidence="4" id="KW-0274">FAD</keyword>
<dbReference type="InterPro" id="IPR050260">
    <property type="entry name" value="FAD-bd_OxRdtase"/>
</dbReference>
<dbReference type="InterPro" id="IPR016156">
    <property type="entry name" value="FAD/NAD-linked_Rdtase_dimer_sf"/>
</dbReference>
<comment type="cofactor">
    <cofactor evidence="1">
        <name>FAD</name>
        <dbReference type="ChEBI" id="CHEBI:57692"/>
    </cofactor>
</comment>
<evidence type="ECO:0000256" key="3">
    <source>
        <dbReference type="ARBA" id="ARBA00022630"/>
    </source>
</evidence>
<keyword evidence="5" id="KW-0560">Oxidoreductase</keyword>
<accession>A0AAP9UDV1</accession>
<evidence type="ECO:0000256" key="5">
    <source>
        <dbReference type="ARBA" id="ARBA00023002"/>
    </source>
</evidence>
<dbReference type="Pfam" id="PF02852">
    <property type="entry name" value="Pyr_redox_dim"/>
    <property type="match status" value="1"/>
</dbReference>
<dbReference type="PANTHER" id="PTHR43429:SF1">
    <property type="entry name" value="NAD(P)H SULFUR OXIDOREDUCTASE (COA-DEPENDENT)"/>
    <property type="match status" value="1"/>
</dbReference>
<evidence type="ECO:0000256" key="1">
    <source>
        <dbReference type="ARBA" id="ARBA00001974"/>
    </source>
</evidence>
<feature type="domain" description="FAD/NAD(P)-binding" evidence="8">
    <location>
        <begin position="1"/>
        <end position="305"/>
    </location>
</feature>
<dbReference type="PANTHER" id="PTHR43429">
    <property type="entry name" value="PYRIDINE NUCLEOTIDE-DISULFIDE OXIDOREDUCTASE DOMAIN-CONTAINING"/>
    <property type="match status" value="1"/>
</dbReference>
<dbReference type="InterPro" id="IPR023753">
    <property type="entry name" value="FAD/NAD-binding_dom"/>
</dbReference>
<proteinExistence type="inferred from homology"/>
<reference evidence="9 10" key="1">
    <citation type="submission" date="2019-05" db="EMBL/GenBank/DDBJ databases">
        <authorList>
            <person name="Schori C."/>
            <person name="Ahrens C."/>
        </authorList>
    </citation>
    <scope>NUCLEOTIDE SEQUENCE [LARGE SCALE GENOMIC DNA]</scope>
    <source>
        <strain evidence="9 10">DSM 10702</strain>
    </source>
</reference>
<dbReference type="Pfam" id="PF07992">
    <property type="entry name" value="Pyr_redox_2"/>
    <property type="match status" value="1"/>
</dbReference>
<keyword evidence="3" id="KW-0285">Flavoprotein</keyword>
<evidence type="ECO:0000256" key="6">
    <source>
        <dbReference type="ARBA" id="ARBA00023284"/>
    </source>
</evidence>